<dbReference type="Proteomes" id="UP001172082">
    <property type="component" value="Unassembled WGS sequence"/>
</dbReference>
<accession>A0ABT8KS41</accession>
<keyword evidence="3" id="KW-1185">Reference proteome</keyword>
<reference evidence="2" key="1">
    <citation type="submission" date="2023-06" db="EMBL/GenBank/DDBJ databases">
        <title>Genomic of Parafulvivirga corallium.</title>
        <authorList>
            <person name="Wang G."/>
        </authorList>
    </citation>
    <scope>NUCLEOTIDE SEQUENCE</scope>
    <source>
        <strain evidence="2">BMA10</strain>
    </source>
</reference>
<dbReference type="EMBL" id="JAUJEA010000005">
    <property type="protein sequence ID" value="MDN5202817.1"/>
    <property type="molecule type" value="Genomic_DNA"/>
</dbReference>
<feature type="domain" description="Glyoxalase/fosfomycin resistance/dioxygenase" evidence="1">
    <location>
        <begin position="5"/>
        <end position="30"/>
    </location>
</feature>
<proteinExistence type="predicted"/>
<name>A0ABT8KS41_9BACT</name>
<evidence type="ECO:0000313" key="2">
    <source>
        <dbReference type="EMBL" id="MDN5202817.1"/>
    </source>
</evidence>
<sequence length="85" mass="10392">MKQSIVHVALVVKDYDEAIDFYTKKLNFDMCLIKKNLLLQLKAFFRDQRFYSDQKRTKPCSFLSFFSFQIGKRWEILRNFLKDRK</sequence>
<protein>
    <submittedName>
        <fullName evidence="2">VOC family protein</fullName>
    </submittedName>
</protein>
<evidence type="ECO:0000259" key="1">
    <source>
        <dbReference type="Pfam" id="PF00903"/>
    </source>
</evidence>
<dbReference type="InterPro" id="IPR004360">
    <property type="entry name" value="Glyas_Fos-R_dOase_dom"/>
</dbReference>
<evidence type="ECO:0000313" key="3">
    <source>
        <dbReference type="Proteomes" id="UP001172082"/>
    </source>
</evidence>
<dbReference type="Pfam" id="PF00903">
    <property type="entry name" value="Glyoxalase"/>
    <property type="match status" value="1"/>
</dbReference>
<dbReference type="SUPFAM" id="SSF54593">
    <property type="entry name" value="Glyoxalase/Bleomycin resistance protein/Dihydroxybiphenyl dioxygenase"/>
    <property type="match status" value="1"/>
</dbReference>
<dbReference type="Gene3D" id="3.10.180.10">
    <property type="entry name" value="2,3-Dihydroxybiphenyl 1,2-Dioxygenase, domain 1"/>
    <property type="match status" value="1"/>
</dbReference>
<dbReference type="InterPro" id="IPR029068">
    <property type="entry name" value="Glyas_Bleomycin-R_OHBP_Dase"/>
</dbReference>
<organism evidence="2 3">
    <name type="scientific">Splendidivirga corallicola</name>
    <dbReference type="NCBI Taxonomy" id="3051826"/>
    <lineage>
        <taxon>Bacteria</taxon>
        <taxon>Pseudomonadati</taxon>
        <taxon>Bacteroidota</taxon>
        <taxon>Cytophagia</taxon>
        <taxon>Cytophagales</taxon>
        <taxon>Splendidivirgaceae</taxon>
        <taxon>Splendidivirga</taxon>
    </lineage>
</organism>
<dbReference type="RefSeq" id="WP_430303735.1">
    <property type="nucleotide sequence ID" value="NZ_JAUJEA010000005.1"/>
</dbReference>
<comment type="caution">
    <text evidence="2">The sequence shown here is derived from an EMBL/GenBank/DDBJ whole genome shotgun (WGS) entry which is preliminary data.</text>
</comment>
<gene>
    <name evidence="2" type="ORF">QQ008_15615</name>
</gene>